<keyword evidence="2" id="KW-1185">Reference proteome</keyword>
<dbReference type="RefSeq" id="WP_115466608.1">
    <property type="nucleotide sequence ID" value="NZ_QKRA01000001.1"/>
</dbReference>
<dbReference type="EMBL" id="QKRA01000001">
    <property type="protein sequence ID" value="RDL46022.1"/>
    <property type="molecule type" value="Genomic_DNA"/>
</dbReference>
<evidence type="ECO:0000313" key="1">
    <source>
        <dbReference type="EMBL" id="RDL46022.1"/>
    </source>
</evidence>
<dbReference type="OrthoDB" id="5735634at2"/>
<evidence type="ECO:0000313" key="2">
    <source>
        <dbReference type="Proteomes" id="UP000254326"/>
    </source>
</evidence>
<dbReference type="Proteomes" id="UP000254326">
    <property type="component" value="Unassembled WGS sequence"/>
</dbReference>
<accession>A0A370UE15</accession>
<comment type="caution">
    <text evidence="1">The sequence shown here is derived from an EMBL/GenBank/DDBJ whole genome shotgun (WGS) entry which is preliminary data.</text>
</comment>
<dbReference type="AlphaFoldDB" id="A0A370UE15"/>
<organism evidence="1 2">
    <name type="scientific">Marinomonas piezotolerans</name>
    <dbReference type="NCBI Taxonomy" id="2213058"/>
    <lineage>
        <taxon>Bacteria</taxon>
        <taxon>Pseudomonadati</taxon>
        <taxon>Pseudomonadota</taxon>
        <taxon>Gammaproteobacteria</taxon>
        <taxon>Oceanospirillales</taxon>
        <taxon>Oceanospirillaceae</taxon>
        <taxon>Marinomonas</taxon>
    </lineage>
</organism>
<name>A0A370UE15_9GAMM</name>
<protein>
    <submittedName>
        <fullName evidence="1">Uncharacterized protein</fullName>
    </submittedName>
</protein>
<reference evidence="1 2" key="1">
    <citation type="submission" date="2018-06" db="EMBL/GenBank/DDBJ databases">
        <title>Marinomonas sp. YLB-05 draft genome sequence.</title>
        <authorList>
            <person name="Yu L."/>
            <person name="Tang X."/>
        </authorList>
    </citation>
    <scope>NUCLEOTIDE SEQUENCE [LARGE SCALE GENOMIC DNA]</scope>
    <source>
        <strain evidence="1 2">YLB-05</strain>
    </source>
</reference>
<proteinExistence type="predicted"/>
<gene>
    <name evidence="1" type="ORF">DN730_02985</name>
</gene>
<sequence>MTALIVVFITLSLMGSALWIMPSRRERDKMALRMQARSHGITVQLKSIDLPDRWDKVTTRQSVCAYHKFHAKPLKDFADFKLLPYEVWKHANICSGWYANAETAIAPETLELLEKNQGIINGIEVTPNGVSLYWQEKGTIETVDDLNDLIEALLEHR</sequence>